<name>A0A9J7AYK4_9PROT</name>
<evidence type="ECO:0000256" key="8">
    <source>
        <dbReference type="ARBA" id="ARBA00023133"/>
    </source>
</evidence>
<evidence type="ECO:0000256" key="7">
    <source>
        <dbReference type="ARBA" id="ARBA00022898"/>
    </source>
</evidence>
<sequence>MNLFDICQDKLNRIKAEDRYRVFADLEKQADKYPYYKHYRDGRVEQVLVWCSNDYLAMGGSDLLVNAVHEAVDQTGVGAGGTRNISGTSHYHVELEAELADWHRKEAALLFTSGYIANEASLSTLLSASPNMDVFSDQKNHASMIQGIRKGTARRHIFRHNDLEHLRELLEAADPESHKMVAFESVYSMDGDIGKIEEICDLAHEFNAITYLDEVHAVGMYGPRGAGIAERDGVLDKVDLIEGTLGKAVGVHGGYLAGPAHVLDYIRSVAPGFIFTTSLPPITAAAAAASIRHLKVSGQERAMQQRQAARLKQAFADAGLPVMPSESHIVPLLVGDPAKARDFSNRLLYDHNIYVTAINYPTVDKGTERLRFTPTPRHTDAMIEDLVDILVPMFNEAGIRKRA</sequence>
<evidence type="ECO:0000256" key="15">
    <source>
        <dbReference type="RuleBase" id="RU910713"/>
    </source>
</evidence>
<keyword evidence="6 15" id="KW-0808">Transferase</keyword>
<evidence type="ECO:0000256" key="9">
    <source>
        <dbReference type="ARBA" id="ARBA00023315"/>
    </source>
</evidence>
<dbReference type="InterPro" id="IPR004839">
    <property type="entry name" value="Aminotransferase_I/II_large"/>
</dbReference>
<dbReference type="Gene3D" id="3.40.640.10">
    <property type="entry name" value="Type I PLP-dependent aspartate aminotransferase-like (Major domain)"/>
    <property type="match status" value="1"/>
</dbReference>
<dbReference type="InterPro" id="IPR010961">
    <property type="entry name" value="4pyrrol_synth_NH2levulA_synth"/>
</dbReference>
<organism evidence="17 18">
    <name type="scientific">Nisaea acidiphila</name>
    <dbReference type="NCBI Taxonomy" id="1862145"/>
    <lineage>
        <taxon>Bacteria</taxon>
        <taxon>Pseudomonadati</taxon>
        <taxon>Pseudomonadota</taxon>
        <taxon>Alphaproteobacteria</taxon>
        <taxon>Rhodospirillales</taxon>
        <taxon>Thalassobaculaceae</taxon>
        <taxon>Nisaea</taxon>
    </lineage>
</organism>
<evidence type="ECO:0000256" key="13">
    <source>
        <dbReference type="ARBA" id="ARBA00047654"/>
    </source>
</evidence>
<dbReference type="GO" id="GO:0030170">
    <property type="term" value="F:pyridoxal phosphate binding"/>
    <property type="evidence" value="ECO:0007669"/>
    <property type="project" value="UniProtKB-UniRule"/>
</dbReference>
<keyword evidence="7 14" id="KW-0663">Pyridoxal phosphate</keyword>
<dbReference type="EMBL" id="CP102480">
    <property type="protein sequence ID" value="UUX51348.1"/>
    <property type="molecule type" value="Genomic_DNA"/>
</dbReference>
<dbReference type="NCBIfam" id="TIGR01821">
    <property type="entry name" value="5aminolev_synth"/>
    <property type="match status" value="1"/>
</dbReference>
<dbReference type="InterPro" id="IPR050087">
    <property type="entry name" value="AON_synthase_class-II"/>
</dbReference>
<feature type="domain" description="Aminotransferase class I/classII large" evidence="16">
    <location>
        <begin position="46"/>
        <end position="389"/>
    </location>
</feature>
<dbReference type="SUPFAM" id="SSF53383">
    <property type="entry name" value="PLP-dependent transferases"/>
    <property type="match status" value="1"/>
</dbReference>
<keyword evidence="9 15" id="KW-0012">Acyltransferase</keyword>
<evidence type="ECO:0000256" key="1">
    <source>
        <dbReference type="ARBA" id="ARBA00001933"/>
    </source>
</evidence>
<dbReference type="Pfam" id="PF00155">
    <property type="entry name" value="Aminotran_1_2"/>
    <property type="match status" value="1"/>
</dbReference>
<keyword evidence="8 15" id="KW-0350">Heme biosynthesis</keyword>
<keyword evidence="18" id="KW-1185">Reference proteome</keyword>
<comment type="subunit">
    <text evidence="4">Homodimer.</text>
</comment>
<evidence type="ECO:0000259" key="16">
    <source>
        <dbReference type="Pfam" id="PF00155"/>
    </source>
</evidence>
<dbReference type="InterPro" id="IPR015421">
    <property type="entry name" value="PyrdxlP-dep_Trfase_major"/>
</dbReference>
<evidence type="ECO:0000313" key="17">
    <source>
        <dbReference type="EMBL" id="UUX51348.1"/>
    </source>
</evidence>
<reference evidence="17" key="1">
    <citation type="submission" date="2022-08" db="EMBL/GenBank/DDBJ databases">
        <title>Nisaea acidiphila sp. nov., isolated from a marine algal debris and emended description of the genus Nisaea Urios et al. 2008.</title>
        <authorList>
            <person name="Kwon K."/>
        </authorList>
    </citation>
    <scope>NUCLEOTIDE SEQUENCE</scope>
    <source>
        <strain evidence="17">MEBiC11861</strain>
    </source>
</reference>
<dbReference type="Proteomes" id="UP001060336">
    <property type="component" value="Chromosome"/>
</dbReference>
<dbReference type="PANTHER" id="PTHR13693:SF102">
    <property type="entry name" value="2-AMINO-3-KETOBUTYRATE COENZYME A LIGASE, MITOCHONDRIAL"/>
    <property type="match status" value="1"/>
</dbReference>
<dbReference type="GO" id="GO:0003870">
    <property type="term" value="F:5-aminolevulinate synthase activity"/>
    <property type="evidence" value="ECO:0007669"/>
    <property type="project" value="UniProtKB-EC"/>
</dbReference>
<dbReference type="PANTHER" id="PTHR13693">
    <property type="entry name" value="CLASS II AMINOTRANSFERASE/8-AMINO-7-OXONONANOATE SYNTHASE"/>
    <property type="match status" value="1"/>
</dbReference>
<dbReference type="InterPro" id="IPR001917">
    <property type="entry name" value="Aminotrans_II_pyridoxalP_BS"/>
</dbReference>
<accession>A0A9J7AYK4</accession>
<evidence type="ECO:0000256" key="14">
    <source>
        <dbReference type="RuleBase" id="RU003693"/>
    </source>
</evidence>
<dbReference type="InterPro" id="IPR015422">
    <property type="entry name" value="PyrdxlP-dep_Trfase_small"/>
</dbReference>
<protein>
    <recommendedName>
        <fullName evidence="5 15">5-aminolevulinate synthase</fullName>
        <ecNumber evidence="5 15">2.3.1.37</ecNumber>
    </recommendedName>
    <alternativeName>
        <fullName evidence="10 15">5-aminolevulinic acid synthase</fullName>
    </alternativeName>
    <alternativeName>
        <fullName evidence="11 15">Delta-ALA synthase</fullName>
    </alternativeName>
    <alternativeName>
        <fullName evidence="12 15">Delta-aminolevulinate synthase</fullName>
    </alternativeName>
</protein>
<comment type="catalytic activity">
    <reaction evidence="13 15">
        <text>succinyl-CoA + glycine + H(+) = 5-aminolevulinate + CO2 + CoA</text>
        <dbReference type="Rhea" id="RHEA:12921"/>
        <dbReference type="ChEBI" id="CHEBI:15378"/>
        <dbReference type="ChEBI" id="CHEBI:16526"/>
        <dbReference type="ChEBI" id="CHEBI:57287"/>
        <dbReference type="ChEBI" id="CHEBI:57292"/>
        <dbReference type="ChEBI" id="CHEBI:57305"/>
        <dbReference type="ChEBI" id="CHEBI:356416"/>
        <dbReference type="EC" id="2.3.1.37"/>
    </reaction>
</comment>
<evidence type="ECO:0000313" key="18">
    <source>
        <dbReference type="Proteomes" id="UP001060336"/>
    </source>
</evidence>
<evidence type="ECO:0000256" key="6">
    <source>
        <dbReference type="ARBA" id="ARBA00022679"/>
    </source>
</evidence>
<evidence type="ECO:0000256" key="5">
    <source>
        <dbReference type="ARBA" id="ARBA00013257"/>
    </source>
</evidence>
<evidence type="ECO:0000256" key="3">
    <source>
        <dbReference type="ARBA" id="ARBA00008392"/>
    </source>
</evidence>
<dbReference type="CDD" id="cd06454">
    <property type="entry name" value="KBL_like"/>
    <property type="match status" value="1"/>
</dbReference>
<dbReference type="FunFam" id="3.40.640.10:FF:000006">
    <property type="entry name" value="5-aminolevulinate synthase, mitochondrial"/>
    <property type="match status" value="1"/>
</dbReference>
<dbReference type="EC" id="2.3.1.37" evidence="5 15"/>
<comment type="pathway">
    <text evidence="2 15">Porphyrin-containing compound metabolism; protoporphyrin-IX biosynthesis; 5-aminolevulinate from glycine: step 1/1.</text>
</comment>
<dbReference type="GO" id="GO:0006782">
    <property type="term" value="P:protoporphyrinogen IX biosynthetic process"/>
    <property type="evidence" value="ECO:0007669"/>
    <property type="project" value="UniProtKB-UniRule"/>
</dbReference>
<dbReference type="KEGG" id="naci:NUH88_06540"/>
<dbReference type="AlphaFoldDB" id="A0A9J7AYK4"/>
<dbReference type="PROSITE" id="PS00599">
    <property type="entry name" value="AA_TRANSFER_CLASS_2"/>
    <property type="match status" value="1"/>
</dbReference>
<evidence type="ECO:0000256" key="12">
    <source>
        <dbReference type="ARBA" id="ARBA00032773"/>
    </source>
</evidence>
<proteinExistence type="inferred from homology"/>
<dbReference type="InterPro" id="IPR015424">
    <property type="entry name" value="PyrdxlP-dep_Trfase"/>
</dbReference>
<evidence type="ECO:0000256" key="10">
    <source>
        <dbReference type="ARBA" id="ARBA00031691"/>
    </source>
</evidence>
<gene>
    <name evidence="17" type="primary">hemA</name>
    <name evidence="17" type="ORF">NUH88_06540</name>
</gene>
<evidence type="ECO:0000256" key="11">
    <source>
        <dbReference type="ARBA" id="ARBA00031945"/>
    </source>
</evidence>
<dbReference type="RefSeq" id="WP_257770780.1">
    <property type="nucleotide sequence ID" value="NZ_CP102480.1"/>
</dbReference>
<evidence type="ECO:0000256" key="2">
    <source>
        <dbReference type="ARBA" id="ARBA00005029"/>
    </source>
</evidence>
<evidence type="ECO:0000256" key="4">
    <source>
        <dbReference type="ARBA" id="ARBA00011738"/>
    </source>
</evidence>
<dbReference type="Gene3D" id="3.90.1150.10">
    <property type="entry name" value="Aspartate Aminotransferase, domain 1"/>
    <property type="match status" value="1"/>
</dbReference>
<comment type="similarity">
    <text evidence="3 14">Belongs to the class-II pyridoxal-phosphate-dependent aminotransferase family.</text>
</comment>
<comment type="cofactor">
    <cofactor evidence="1 14">
        <name>pyridoxal 5'-phosphate</name>
        <dbReference type="ChEBI" id="CHEBI:597326"/>
    </cofactor>
</comment>